<dbReference type="EC" id="4.2.1.-" evidence="3"/>
<dbReference type="FunFam" id="3.30.2040.10:FF:000001">
    <property type="entry name" value="D-glutamate cyclase, mitochondrial"/>
    <property type="match status" value="1"/>
</dbReference>
<dbReference type="Pfam" id="PF07286">
    <property type="entry name" value="D-Glu_cyclase"/>
    <property type="match status" value="1"/>
</dbReference>
<dbReference type="AlphaFoldDB" id="A0A3A0W627"/>
<proteinExistence type="inferred from homology"/>
<dbReference type="RefSeq" id="WP_119483991.1">
    <property type="nucleotide sequence ID" value="NZ_QYJN01000001.1"/>
</dbReference>
<evidence type="ECO:0000313" key="4">
    <source>
        <dbReference type="EMBL" id="RIP37177.1"/>
    </source>
</evidence>
<dbReference type="InterPro" id="IPR038021">
    <property type="entry name" value="Putative_hydro-lyase"/>
</dbReference>
<dbReference type="PANTHER" id="PTHR32022:SF10">
    <property type="entry name" value="D-GLUTAMATE CYCLASE, MITOCHONDRIAL"/>
    <property type="match status" value="1"/>
</dbReference>
<comment type="caution">
    <text evidence="4">The sequence shown here is derived from an EMBL/GenBank/DDBJ whole genome shotgun (WGS) entry which is preliminary data.</text>
</comment>
<comment type="similarity">
    <text evidence="1 3">Belongs to the D-glutamate cyclase family.</text>
</comment>
<name>A0A3A0W627_STAGA</name>
<reference evidence="4 5" key="1">
    <citation type="journal article" date="2016" name="Front. Microbiol.">
        <title>Comprehensive Phylogenetic Analysis of Bovine Non-aureus Staphylococci Species Based on Whole-Genome Sequencing.</title>
        <authorList>
            <person name="Naushad S."/>
            <person name="Barkema H.W."/>
            <person name="Luby C."/>
            <person name="Condas L.A."/>
            <person name="Nobrega D.B."/>
            <person name="Carson D.A."/>
            <person name="De Buck J."/>
        </authorList>
    </citation>
    <scope>NUCLEOTIDE SEQUENCE [LARGE SCALE GENOMIC DNA]</scope>
    <source>
        <strain evidence="4 5">SNUC 4781</strain>
    </source>
</reference>
<dbReference type="EMBL" id="QYJN01000001">
    <property type="protein sequence ID" value="RIP37177.1"/>
    <property type="molecule type" value="Genomic_DNA"/>
</dbReference>
<protein>
    <recommendedName>
        <fullName evidence="3">Putative hydro-lyase BUZ14_01115</fullName>
        <ecNumber evidence="3">4.2.1.-</ecNumber>
    </recommendedName>
</protein>
<dbReference type="Gene3D" id="3.40.1640.10">
    <property type="entry name" value="PSTPO5379-like"/>
    <property type="match status" value="1"/>
</dbReference>
<evidence type="ECO:0000313" key="5">
    <source>
        <dbReference type="Proteomes" id="UP000265541"/>
    </source>
</evidence>
<evidence type="ECO:0000256" key="1">
    <source>
        <dbReference type="ARBA" id="ARBA00007896"/>
    </source>
</evidence>
<evidence type="ECO:0000256" key="3">
    <source>
        <dbReference type="HAMAP-Rule" id="MF_01830"/>
    </source>
</evidence>
<dbReference type="InterPro" id="IPR016938">
    <property type="entry name" value="UPF0317"/>
</dbReference>
<gene>
    <name evidence="4" type="ORF">BUZ14_01115</name>
</gene>
<organism evidence="4 5">
    <name type="scientific">Staphylococcus gallinarum</name>
    <dbReference type="NCBI Taxonomy" id="1293"/>
    <lineage>
        <taxon>Bacteria</taxon>
        <taxon>Bacillati</taxon>
        <taxon>Bacillota</taxon>
        <taxon>Bacilli</taxon>
        <taxon>Bacillales</taxon>
        <taxon>Staphylococcaceae</taxon>
        <taxon>Staphylococcus</taxon>
    </lineage>
</organism>
<accession>A0A3A0W627</accession>
<evidence type="ECO:0000256" key="2">
    <source>
        <dbReference type="ARBA" id="ARBA00023239"/>
    </source>
</evidence>
<dbReference type="PANTHER" id="PTHR32022">
    <property type="entry name" value="D-GLUTAMATE CYCLASE, MITOCHONDRIAL"/>
    <property type="match status" value="1"/>
</dbReference>
<dbReference type="InterPro" id="IPR009906">
    <property type="entry name" value="D-Glu_cyclase"/>
</dbReference>
<dbReference type="NCBIfam" id="NF003969">
    <property type="entry name" value="PRK05463.1"/>
    <property type="match status" value="1"/>
</dbReference>
<sequence>MNLRNQSPSTLRTMISNDELIQNTSGMAKGYVQANVVILPSQYAYDFLKFCFRNPKTCPLLDVSEKGSKSFPHYGPQSDITTEVASYRIYEHGQLIDETTRIDHLFNDDMVSFLIGCSFTFEHALIEAGIPIRHIEENHNVPMFVTNIPANKSGQFSGNITVSMRPMTMEQAILATEITTHYADVHGTPIHIGSPEKIGINNITQPDYGEPVTIKEGEVPVFWGCGVTPQSVALDAKPELMITHTPGHMFITDILDSQLRN</sequence>
<dbReference type="GO" id="GO:0016829">
    <property type="term" value="F:lyase activity"/>
    <property type="evidence" value="ECO:0007669"/>
    <property type="project" value="UniProtKB-KW"/>
</dbReference>
<dbReference type="OrthoDB" id="149585at2"/>
<dbReference type="HAMAP" id="MF_01830">
    <property type="entry name" value="Hydro_lyase"/>
    <property type="match status" value="1"/>
</dbReference>
<dbReference type="SUPFAM" id="SSF160920">
    <property type="entry name" value="PSTPO5379-like"/>
    <property type="match status" value="1"/>
</dbReference>
<dbReference type="Proteomes" id="UP000265541">
    <property type="component" value="Unassembled WGS sequence"/>
</dbReference>
<dbReference type="PIRSF" id="PIRSF029755">
    <property type="entry name" value="UCP029755"/>
    <property type="match status" value="1"/>
</dbReference>
<dbReference type="Gene3D" id="3.30.2040.10">
    <property type="entry name" value="PSTPO5379-like domain"/>
    <property type="match status" value="1"/>
</dbReference>
<keyword evidence="2 3" id="KW-0456">Lyase</keyword>